<dbReference type="Gene3D" id="3.30.2310.10">
    <property type="entry name" value="YaeB-like"/>
    <property type="match status" value="1"/>
</dbReference>
<reference evidence="11 12" key="1">
    <citation type="journal article" date="2023" name="bioRxiv">
        <title>Conserved and derived expression patterns and positive selection on dental genes reveal complex evolutionary context of ever-growing rodent molars.</title>
        <authorList>
            <person name="Calamari Z.T."/>
            <person name="Song A."/>
            <person name="Cohen E."/>
            <person name="Akter M."/>
            <person name="Roy R.D."/>
            <person name="Hallikas O."/>
            <person name="Christensen M.M."/>
            <person name="Li P."/>
            <person name="Marangoni P."/>
            <person name="Jernvall J."/>
            <person name="Klein O.D."/>
        </authorList>
    </citation>
    <scope>NUCLEOTIDE SEQUENCE [LARGE SCALE GENOMIC DNA]</scope>
    <source>
        <strain evidence="11">V071</strain>
    </source>
</reference>
<evidence type="ECO:0000313" key="11">
    <source>
        <dbReference type="EMBL" id="KAK7825442.1"/>
    </source>
</evidence>
<comment type="caution">
    <text evidence="11">The sequence shown here is derived from an EMBL/GenBank/DDBJ whole genome shotgun (WGS) entry which is preliminary data.</text>
</comment>
<protein>
    <recommendedName>
        <fullName evidence="8">tRNA (adenine(37)-N6)-methyltransferase</fullName>
    </recommendedName>
    <alternativeName>
        <fullName evidence="9">tRNA methyltransferase O</fullName>
    </alternativeName>
</protein>
<gene>
    <name evidence="11" type="ORF">U0070_012242</name>
</gene>
<evidence type="ECO:0000256" key="6">
    <source>
        <dbReference type="ARBA" id="ARBA00051117"/>
    </source>
</evidence>
<evidence type="ECO:0000256" key="7">
    <source>
        <dbReference type="ARBA" id="ARBA00054766"/>
    </source>
</evidence>
<keyword evidence="1" id="KW-0489">Methyltransferase</keyword>
<dbReference type="GO" id="GO:0008033">
    <property type="term" value="P:tRNA processing"/>
    <property type="evidence" value="ECO:0007669"/>
    <property type="project" value="UniProtKB-KW"/>
</dbReference>
<dbReference type="InterPro" id="IPR023370">
    <property type="entry name" value="TrmO-like_N"/>
</dbReference>
<dbReference type="PANTHER" id="PTHR12818">
    <property type="entry name" value="TRNA (ADENINE(37)-N6)-METHYLTRANSFERASE"/>
    <property type="match status" value="1"/>
</dbReference>
<dbReference type="SUPFAM" id="SSF118196">
    <property type="entry name" value="YaeB-like"/>
    <property type="match status" value="1"/>
</dbReference>
<dbReference type="Pfam" id="PF01980">
    <property type="entry name" value="TrmO_N"/>
    <property type="match status" value="1"/>
</dbReference>
<organism evidence="11 12">
    <name type="scientific">Myodes glareolus</name>
    <name type="common">Bank vole</name>
    <name type="synonym">Clethrionomys glareolus</name>
    <dbReference type="NCBI Taxonomy" id="447135"/>
    <lineage>
        <taxon>Eukaryota</taxon>
        <taxon>Metazoa</taxon>
        <taxon>Chordata</taxon>
        <taxon>Craniata</taxon>
        <taxon>Vertebrata</taxon>
        <taxon>Euteleostomi</taxon>
        <taxon>Mammalia</taxon>
        <taxon>Eutheria</taxon>
        <taxon>Euarchontoglires</taxon>
        <taxon>Glires</taxon>
        <taxon>Rodentia</taxon>
        <taxon>Myomorpha</taxon>
        <taxon>Muroidea</taxon>
        <taxon>Cricetidae</taxon>
        <taxon>Arvicolinae</taxon>
        <taxon>Myodes</taxon>
    </lineage>
</organism>
<keyword evidence="3" id="KW-0949">S-adenosyl-L-methionine</keyword>
<comment type="catalytic activity">
    <reaction evidence="6">
        <text>N(6)-L-threonylcarbamoyladenosine(37) in tRNA + S-adenosyl-L-methionine = N(6)-methyl,N(6)-L-threonylcarbamoyladenosine(37) in tRNA + S-adenosyl-L-homocysteine + H(+)</text>
        <dbReference type="Rhea" id="RHEA:70027"/>
        <dbReference type="Rhea" id="RHEA-COMP:10163"/>
        <dbReference type="Rhea" id="RHEA-COMP:17808"/>
        <dbReference type="ChEBI" id="CHEBI:15378"/>
        <dbReference type="ChEBI" id="CHEBI:57856"/>
        <dbReference type="ChEBI" id="CHEBI:59789"/>
        <dbReference type="ChEBI" id="CHEBI:74418"/>
        <dbReference type="ChEBI" id="CHEBI:188470"/>
    </reaction>
    <physiologicalReaction direction="left-to-right" evidence="6">
        <dbReference type="Rhea" id="RHEA:70028"/>
    </physiologicalReaction>
</comment>
<name>A0AAW0JFJ8_MYOGA</name>
<evidence type="ECO:0000256" key="5">
    <source>
        <dbReference type="ARBA" id="ARBA00033753"/>
    </source>
</evidence>
<dbReference type="EMBL" id="JBBHLL010000040">
    <property type="protein sequence ID" value="KAK7825442.1"/>
    <property type="molecule type" value="Genomic_DNA"/>
</dbReference>
<proteinExistence type="inferred from homology"/>
<dbReference type="PROSITE" id="PS01318">
    <property type="entry name" value="TSAA_1"/>
    <property type="match status" value="1"/>
</dbReference>
<dbReference type="GO" id="GO:0008168">
    <property type="term" value="F:methyltransferase activity"/>
    <property type="evidence" value="ECO:0007669"/>
    <property type="project" value="UniProtKB-KW"/>
</dbReference>
<evidence type="ECO:0000256" key="2">
    <source>
        <dbReference type="ARBA" id="ARBA00022679"/>
    </source>
</evidence>
<dbReference type="PROSITE" id="PS51668">
    <property type="entry name" value="TSAA_2"/>
    <property type="match status" value="1"/>
</dbReference>
<dbReference type="FunFam" id="2.40.30.70:FF:000002">
    <property type="entry name" value="tRNA (Adenine(37)-N6)-methyltransferase isoform X1"/>
    <property type="match status" value="1"/>
</dbReference>
<keyword evidence="12" id="KW-1185">Reference proteome</keyword>
<dbReference type="CDD" id="cd09281">
    <property type="entry name" value="UPF0066"/>
    <property type="match status" value="1"/>
</dbReference>
<dbReference type="InterPro" id="IPR040372">
    <property type="entry name" value="YaeB-like"/>
</dbReference>
<dbReference type="FunFam" id="3.30.2310.10:FF:000002">
    <property type="entry name" value="tRNA methyltransferase O"/>
    <property type="match status" value="1"/>
</dbReference>
<keyword evidence="4" id="KW-0819">tRNA processing</keyword>
<dbReference type="NCBIfam" id="TIGR00104">
    <property type="entry name" value="tRNA_TsaA"/>
    <property type="match status" value="1"/>
</dbReference>
<evidence type="ECO:0000256" key="4">
    <source>
        <dbReference type="ARBA" id="ARBA00022694"/>
    </source>
</evidence>
<dbReference type="Proteomes" id="UP001488838">
    <property type="component" value="Unassembled WGS sequence"/>
</dbReference>
<dbReference type="Gene3D" id="2.40.30.70">
    <property type="entry name" value="YaeB-like"/>
    <property type="match status" value="1"/>
</dbReference>
<evidence type="ECO:0000256" key="3">
    <source>
        <dbReference type="ARBA" id="ARBA00022691"/>
    </source>
</evidence>
<comment type="similarity">
    <text evidence="5">Belongs to the tRNA methyltransferase O family.</text>
</comment>
<evidence type="ECO:0000313" key="12">
    <source>
        <dbReference type="Proteomes" id="UP001488838"/>
    </source>
</evidence>
<evidence type="ECO:0000256" key="9">
    <source>
        <dbReference type="ARBA" id="ARBA00079732"/>
    </source>
</evidence>
<comment type="function">
    <text evidence="7">S-adenosyl-L-methionine-dependent methyltransferase responsible for the addition of the methyl group in the formation of N6-methyl-N6-threonylcarbamoyladenosine at position 37 (m(6)t(6)A37) of the tRNA anticodon loop of tRNA(Ser)(GCU). The methyl group of m(6)t(6)A37 may improve the efficiency of the tRNA decoding ability. May bind to tRNA.</text>
</comment>
<sequence>MRGSAERGSCTPAVSCGCAQPALETGYLLTEPIGYLESCFSAKNGTPRQPSICSYSRACLKIRKSIFNNPEHSLMGLEQFSHVWILFVFHKNGHLNYKAKVQPPRLNGAKTGVFSTRSPHRPNAIGLTLAKLEKVEGGAVFLSGIDMIHGTPVLDIKPYIADYDTPRNSEPLEDLNVQHNHHKSRTASDSCDQRLLPGCEKALHCRSAEEKLKCLEDRTPEDTFQKPRAGTETRHALPGDRERTVGVALESSRSAGADVTEEQRGPQDLRNFLDKGTDRSGNVDHALVLQGNRAKTQWASFQARTADRAPCSVPAWVKEAPAASLQVRFTPHAEMDLRKLSSGDAGQMSFKYFQSAEEARCAIEAVLSADPRSVYRRKLCQDRLFFFTVDTAHVTCWFGHGFAEVLQIKLASEPVEMTDPEESLVALGS</sequence>
<keyword evidence="2" id="KW-0808">Transferase</keyword>
<evidence type="ECO:0000256" key="8">
    <source>
        <dbReference type="ARBA" id="ARBA00068542"/>
    </source>
</evidence>
<dbReference type="PANTHER" id="PTHR12818:SF0">
    <property type="entry name" value="TRNA (ADENINE(37)-N6)-METHYLTRANSFERASE"/>
    <property type="match status" value="1"/>
</dbReference>
<feature type="domain" description="TsaA-like" evidence="10">
    <location>
        <begin position="30"/>
        <end position="168"/>
    </location>
</feature>
<dbReference type="InterPro" id="IPR036413">
    <property type="entry name" value="YaeB-like_sf"/>
</dbReference>
<dbReference type="PROSITE" id="PS51257">
    <property type="entry name" value="PROKAR_LIPOPROTEIN"/>
    <property type="match status" value="1"/>
</dbReference>
<dbReference type="AlphaFoldDB" id="A0AAW0JFJ8"/>
<evidence type="ECO:0000259" key="10">
    <source>
        <dbReference type="PROSITE" id="PS51668"/>
    </source>
</evidence>
<evidence type="ECO:0000256" key="1">
    <source>
        <dbReference type="ARBA" id="ARBA00022603"/>
    </source>
</evidence>
<accession>A0AAW0JFJ8</accession>
<dbReference type="InterPro" id="IPR036414">
    <property type="entry name" value="YaeB_N_sf"/>
</dbReference>
<dbReference type="GO" id="GO:0032259">
    <property type="term" value="P:methylation"/>
    <property type="evidence" value="ECO:0007669"/>
    <property type="project" value="UniProtKB-KW"/>
</dbReference>
<dbReference type="InterPro" id="IPR023368">
    <property type="entry name" value="UPF0066_cons_site"/>
</dbReference>